<accession>A0A8S1UIW0</accession>
<keyword evidence="2" id="KW-1133">Transmembrane helix</keyword>
<feature type="transmembrane region" description="Helical" evidence="2">
    <location>
        <begin position="2029"/>
        <end position="2051"/>
    </location>
</feature>
<dbReference type="InterPro" id="IPR000742">
    <property type="entry name" value="EGF"/>
</dbReference>
<keyword evidence="2" id="KW-0472">Membrane</keyword>
<dbReference type="PROSITE" id="PS00652">
    <property type="entry name" value="TNFR_NGFR_1"/>
    <property type="match status" value="1"/>
</dbReference>
<evidence type="ECO:0000313" key="4">
    <source>
        <dbReference type="EMBL" id="CAD8163692.1"/>
    </source>
</evidence>
<gene>
    <name evidence="4" type="ORF">POCTA_138.1.T0430318</name>
</gene>
<dbReference type="PANTHER" id="PTHR15332:SF175">
    <property type="entry name" value="PROPROTEIN CONVERTASE SUBTILISIN_KEXIN TYPE 5-LIKE"/>
    <property type="match status" value="1"/>
</dbReference>
<feature type="transmembrane region" description="Helical" evidence="2">
    <location>
        <begin position="1948"/>
        <end position="1974"/>
    </location>
</feature>
<organism evidence="4 5">
    <name type="scientific">Paramecium octaurelia</name>
    <dbReference type="NCBI Taxonomy" id="43137"/>
    <lineage>
        <taxon>Eukaryota</taxon>
        <taxon>Sar</taxon>
        <taxon>Alveolata</taxon>
        <taxon>Ciliophora</taxon>
        <taxon>Intramacronucleata</taxon>
        <taxon>Oligohymenophorea</taxon>
        <taxon>Peniculida</taxon>
        <taxon>Parameciidae</taxon>
        <taxon>Paramecium</taxon>
    </lineage>
</organism>
<dbReference type="PANTHER" id="PTHR15332">
    <property type="entry name" value="PROPROTEIN CONVERTASE SUBTILISIN_KEXIN TYPE 5-LIKE"/>
    <property type="match status" value="1"/>
</dbReference>
<feature type="transmembrane region" description="Helical" evidence="2">
    <location>
        <begin position="1995"/>
        <end position="2023"/>
    </location>
</feature>
<dbReference type="SMART" id="SM00261">
    <property type="entry name" value="FU"/>
    <property type="match status" value="12"/>
</dbReference>
<protein>
    <recommendedName>
        <fullName evidence="3">TNFR-Cys domain-containing protein</fullName>
    </recommendedName>
</protein>
<evidence type="ECO:0000259" key="3">
    <source>
        <dbReference type="PROSITE" id="PS00652"/>
    </source>
</evidence>
<dbReference type="OMA" id="SANSCAC"/>
<feature type="region of interest" description="Disordered" evidence="1">
    <location>
        <begin position="1"/>
        <end position="21"/>
    </location>
</feature>
<feature type="transmembrane region" description="Helical" evidence="2">
    <location>
        <begin position="1924"/>
        <end position="1942"/>
    </location>
</feature>
<dbReference type="SMART" id="SM01411">
    <property type="entry name" value="Ephrin_rec_like"/>
    <property type="match status" value="5"/>
</dbReference>
<evidence type="ECO:0000313" key="5">
    <source>
        <dbReference type="Proteomes" id="UP000683925"/>
    </source>
</evidence>
<keyword evidence="2" id="KW-0812">Transmembrane</keyword>
<reference evidence="4" key="1">
    <citation type="submission" date="2021-01" db="EMBL/GenBank/DDBJ databases">
        <authorList>
            <consortium name="Genoscope - CEA"/>
            <person name="William W."/>
        </authorList>
    </citation>
    <scope>NUCLEOTIDE SEQUENCE</scope>
</reference>
<dbReference type="InterPro" id="IPR006212">
    <property type="entry name" value="Furin_repeat"/>
</dbReference>
<dbReference type="CDD" id="cd00064">
    <property type="entry name" value="FU"/>
    <property type="match status" value="3"/>
</dbReference>
<name>A0A8S1UIW0_PAROT</name>
<keyword evidence="5" id="KW-1185">Reference proteome</keyword>
<dbReference type="InterPro" id="IPR001368">
    <property type="entry name" value="TNFR/NGFR_Cys_rich_reg"/>
</dbReference>
<feature type="transmembrane region" description="Helical" evidence="2">
    <location>
        <begin position="1829"/>
        <end position="1846"/>
    </location>
</feature>
<dbReference type="EMBL" id="CAJJDP010000043">
    <property type="protein sequence ID" value="CAD8163692.1"/>
    <property type="molecule type" value="Genomic_DNA"/>
</dbReference>
<comment type="caution">
    <text evidence="4">The sequence shown here is derived from an EMBL/GenBank/DDBJ whole genome shotgun (WGS) entry which is preliminary data.</text>
</comment>
<evidence type="ECO:0000256" key="2">
    <source>
        <dbReference type="SAM" id="Phobius"/>
    </source>
</evidence>
<proteinExistence type="predicted"/>
<feature type="domain" description="TNFR-Cys" evidence="3">
    <location>
        <begin position="754"/>
        <end position="794"/>
    </location>
</feature>
<dbReference type="SMART" id="SM00181">
    <property type="entry name" value="EGF"/>
    <property type="match status" value="11"/>
</dbReference>
<dbReference type="Proteomes" id="UP000683925">
    <property type="component" value="Unassembled WGS sequence"/>
</dbReference>
<sequence length="2082" mass="241311">MNQTQKDNVRADLLDQDGNVKKQHKSMMKSSKLYIESIGNRNGKEEVTTCPTGYLKCSKKCLKTPPDGYYSDGISCIQCNSKCTKCTSPTICQACSQNNFLTLQTCNNVCTNKYLYMDPTTQTCVTKCPPQLYHEESYDKRSCVEDCLLGFKFNDQCVDSCPKGMYINNNFCMKCPQKCEECTSLTNCTLCVQNYFLENGRCQLSCFFGKTDYKNHACVSQCDPSLFEYQNQCLESCPTNPVFYYHSNICMDACPNNTVQYNQECLDCDVSCSTCIGPSNNDCLICKETYYLHDQQCILTCPHLYNEVDRSCVISCPRNLLLDGNKCVLICSLYMYSNTCLSSCPPGTYKSNQIYYDCSQNCLECDSFGCNKCANGSFLNDGSCSNYCPNYYNIIQNQCEEQCPEGTFLYIDQCYASCPANTYTYLQACILDCPLRTIVIDFICYQCPGRCAVCKNQYECLNCDEPYYQYKGECVMACPTVLPYQNKIYHECQSECSPNTYEKGYDCVKECDLIIYQNKCVKQCPYGYYGNTICKPCKLECKDCTDFNICTECSDHFYLEHNQCDKQCTRIKDLKQKKCVDSCSSLLYQNVCFENCPINTFQHTNTCLQKCLDGYFGSKEFKCEKCPYQCITCTSFNQCSSCKVGYYLYQNQCLNQCPDKLFSNQLISQCSSWCPDKTFTFRNQCLYECPSDYFNDTENYKCVSSCSNQQYRNKNSCYPCSIECDQCTTYGNQNCIACATNYILTEDGHCFGNCKAGYYQTSNSCEKCLHKCLTCQNDTECLQCRGNNRDQLDCSCPKGFYDDPFYDNCQQCPCEECISETECLVCKNNLQVPNCSCNRRLNEDWCITCQVASVNIKYSDDLNQIIVYFGYLISVNLINPFQPSSCSLWFNNAEIFGKDAQCYLSWDRYVVNILLEPYASVNVGDNLSFKQSFYRDVNEGLCDGQYIEIFIDSTVKGPSAQTKPYILFDVPSVVSTCRVIQIKQILLEGTAKKIQDVLFWTLHEMDNDDYYLQMDAFLANQKIEFIIPIGTLASNVTYTITAKYVNFINRVNFTTFTFTTLADLVPYVFLQYNPLIARVYVFDCKVTYSDLKNQFNLSIQISDSNNKTYLSMQQPINPIYEVLLNESLLPKETQLLFMASTGSSFIQEKIYLKSKNIDIKFLQKNRFIGLDNQINARAFDRNVQDEVLSTLNIEYQWKCNNLFNLQPCKTEENKIMEFPSRRIADILADSQNTTFVFFVKASKGNRWTVKEQLIVVTDFEIEEEFVLNQEVPQNTVNLNDEITILIRNNQKHAFIMQEFKILASIKTIGSTLKFRLAGLTTNYNSPVYIYLVPGNESIAFQLNSPPSEVYFNIDPLLGQSLDYFHYSVQNLQPGYTFSIYYYFEKPILKNDVNLQSINYGIPVVINSQELEGSFQLPNGIINDAISVLCQIESAKGSKSYQVSDIQVNRKRYQINKLFQSFNNQTNFSNLHSIHTMIKQMEIEQQQVCLKQCSGVGTCINKKCKCPPEYYFDDCSGTIEEYNKFSGLILNTLQQLIKIPIKNDDEFRLFGQSLLYLSTLQDLNNTITNSDCQQILEQYIQNLNQRLEKINQYSINLQYQSTAYLNYSQIDIRQLENQNDLHTALKSTVFMWAKTLFTEDSAVYQLQSRLQCFLSSIIELTLFSIEQNESIDYSIDTAFLKMQRINNISNITKARILVESIEDNSNDSEYYDFVQAIYIRNYFAFDGYYPYPLQLYPLYDYQIRQQYRKQNIQLQTYIQYKFKVLNDTTNLVCLMRNSQTYEWSNENCTLHESNTSYFCNCTTLAPTTICNDYDYLFSSYPQFQLNIPNLLYIIYFAQLIILGIFFIKARNSQHEKSIDNNKFGQVLKLVKSSKVVAFGNKIVPIEDEKLNDSIESKQHQNTQHADKNKFSFNNFWKYYFLTSMIYKKICYFSSFHLSVLIILRWNQAIIIGEVLSIIGFSYDISMWILLSSIIFSRIFEYIFKTQVKYFFYMKQVIILFIIKFFLFILMLSTFLFGIYFYLMIHNQTSLIISYAFAILIDFLFLDIIQFSANKFFGQEKKRLIRKKLREFKFITKVQGFNQF</sequence>
<evidence type="ECO:0000256" key="1">
    <source>
        <dbReference type="SAM" id="MobiDB-lite"/>
    </source>
</evidence>
<dbReference type="OrthoDB" id="300641at2759"/>